<keyword evidence="3" id="KW-1185">Reference proteome</keyword>
<dbReference type="Proteomes" id="UP000827092">
    <property type="component" value="Unassembled WGS sequence"/>
</dbReference>
<organism evidence="2 3">
    <name type="scientific">Oedothorax gibbosus</name>
    <dbReference type="NCBI Taxonomy" id="931172"/>
    <lineage>
        <taxon>Eukaryota</taxon>
        <taxon>Metazoa</taxon>
        <taxon>Ecdysozoa</taxon>
        <taxon>Arthropoda</taxon>
        <taxon>Chelicerata</taxon>
        <taxon>Arachnida</taxon>
        <taxon>Araneae</taxon>
        <taxon>Araneomorphae</taxon>
        <taxon>Entelegynae</taxon>
        <taxon>Araneoidea</taxon>
        <taxon>Linyphiidae</taxon>
        <taxon>Erigoninae</taxon>
        <taxon>Oedothorax</taxon>
    </lineage>
</organism>
<proteinExistence type="predicted"/>
<dbReference type="SMART" id="SM00256">
    <property type="entry name" value="FBOX"/>
    <property type="match status" value="1"/>
</dbReference>
<accession>A0AAV6UYN7</accession>
<evidence type="ECO:0000259" key="1">
    <source>
        <dbReference type="SMART" id="SM00256"/>
    </source>
</evidence>
<reference evidence="2 3" key="1">
    <citation type="journal article" date="2022" name="Nat. Ecol. Evol.">
        <title>A masculinizing supergene underlies an exaggerated male reproductive morph in a spider.</title>
        <authorList>
            <person name="Hendrickx F."/>
            <person name="De Corte Z."/>
            <person name="Sonet G."/>
            <person name="Van Belleghem S.M."/>
            <person name="Kostlbacher S."/>
            <person name="Vangestel C."/>
        </authorList>
    </citation>
    <scope>NUCLEOTIDE SEQUENCE [LARGE SCALE GENOMIC DNA]</scope>
    <source>
        <strain evidence="2">W744_W776</strain>
    </source>
</reference>
<dbReference type="EMBL" id="JAFNEN010000213">
    <property type="protein sequence ID" value="KAG8189537.1"/>
    <property type="molecule type" value="Genomic_DNA"/>
</dbReference>
<dbReference type="InterPro" id="IPR036047">
    <property type="entry name" value="F-box-like_dom_sf"/>
</dbReference>
<comment type="caution">
    <text evidence="2">The sequence shown here is derived from an EMBL/GenBank/DDBJ whole genome shotgun (WGS) entry which is preliminary data.</text>
</comment>
<dbReference type="InterPro" id="IPR001810">
    <property type="entry name" value="F-box_dom"/>
</dbReference>
<name>A0AAV6UYN7_9ARAC</name>
<dbReference type="SUPFAM" id="SSF81383">
    <property type="entry name" value="F-box domain"/>
    <property type="match status" value="1"/>
</dbReference>
<sequence length="420" mass="48704">MAAEHSNSNYSLLDLPDLVLYNICAELTCPFDLLSLGNTCSRLRRISSTPSSWWKLAFRWLRGLWVLMEEGSIEVNARDWMLDIMRQYCAKATRTKPEVVFNGGETWRRVDSPKFRFLFNLMRVAYTKDREDNPAVLYEQWLYDMGLYQRTSLCVEYTRHDFDFSQDEVVQLSTLGQASERDLCRRKQPFKDPKWYLKRIGVSGQPWMEELFPVSLNGSICPLLMCPFLNSCHREVSGPQGLAICFSRVFEQRLMHTCKSSSLPLYNVWELIKVATSVFMSEILFVLRSFESRLADLSLKGAFCAIVMENIHNFPQVQMIFEKMELSFTAMDVCRDLILLLNEYKEIDFVVDDVRLVLRRAINEEINKVLFPSCSLVTRINLTDSDLIGGDNSKHEMSSAAFVSDHGVLVTWHLTGRMRY</sequence>
<gene>
    <name evidence="2" type="ORF">JTE90_008497</name>
</gene>
<evidence type="ECO:0000313" key="2">
    <source>
        <dbReference type="EMBL" id="KAG8189537.1"/>
    </source>
</evidence>
<dbReference type="AlphaFoldDB" id="A0AAV6UYN7"/>
<feature type="domain" description="F-box" evidence="1">
    <location>
        <begin position="15"/>
        <end position="56"/>
    </location>
</feature>
<protein>
    <recommendedName>
        <fullName evidence="1">F-box domain-containing protein</fullName>
    </recommendedName>
</protein>
<evidence type="ECO:0000313" key="3">
    <source>
        <dbReference type="Proteomes" id="UP000827092"/>
    </source>
</evidence>